<reference evidence="3" key="1">
    <citation type="journal article" date="2019" name="Int. J. Syst. Evol. Microbiol.">
        <title>The Global Catalogue of Microorganisms (GCM) 10K type strain sequencing project: providing services to taxonomists for standard genome sequencing and annotation.</title>
        <authorList>
            <consortium name="The Broad Institute Genomics Platform"/>
            <consortium name="The Broad Institute Genome Sequencing Center for Infectious Disease"/>
            <person name="Wu L."/>
            <person name="Ma J."/>
        </authorList>
    </citation>
    <scope>NUCLEOTIDE SEQUENCE [LARGE SCALE GENOMIC DNA]</scope>
    <source>
        <strain evidence="3">JCM 3175</strain>
    </source>
</reference>
<gene>
    <name evidence="2" type="ORF">GCM10023176_58860</name>
</gene>
<dbReference type="Proteomes" id="UP001500307">
    <property type="component" value="Unassembled WGS sequence"/>
</dbReference>
<feature type="region of interest" description="Disordered" evidence="1">
    <location>
        <begin position="1"/>
        <end position="31"/>
    </location>
</feature>
<name>A0ABP8T3W1_9ACTN</name>
<evidence type="ECO:0000256" key="1">
    <source>
        <dbReference type="SAM" id="MobiDB-lite"/>
    </source>
</evidence>
<accession>A0ABP8T3W1</accession>
<dbReference type="EMBL" id="BAABGU010000054">
    <property type="protein sequence ID" value="GAA4580009.1"/>
    <property type="molecule type" value="Genomic_DNA"/>
</dbReference>
<protein>
    <recommendedName>
        <fullName evidence="4">Glucose/Sorbosone dehydrogenase domain-containing protein</fullName>
    </recommendedName>
</protein>
<evidence type="ECO:0008006" key="4">
    <source>
        <dbReference type="Google" id="ProtNLM"/>
    </source>
</evidence>
<keyword evidence="3" id="KW-1185">Reference proteome</keyword>
<dbReference type="SUPFAM" id="SSF50952">
    <property type="entry name" value="Soluble quinoprotein glucose dehydrogenase"/>
    <property type="match status" value="1"/>
</dbReference>
<organism evidence="2 3">
    <name type="scientific">Micromonospora coerulea</name>
    <dbReference type="NCBI Taxonomy" id="47856"/>
    <lineage>
        <taxon>Bacteria</taxon>
        <taxon>Bacillati</taxon>
        <taxon>Actinomycetota</taxon>
        <taxon>Actinomycetes</taxon>
        <taxon>Micromonosporales</taxon>
        <taxon>Micromonosporaceae</taxon>
        <taxon>Micromonospora</taxon>
    </lineage>
</organism>
<comment type="caution">
    <text evidence="2">The sequence shown here is derived from an EMBL/GenBank/DDBJ whole genome shotgun (WGS) entry which is preliminary data.</text>
</comment>
<evidence type="ECO:0000313" key="2">
    <source>
        <dbReference type="EMBL" id="GAA4580009.1"/>
    </source>
</evidence>
<dbReference type="InterPro" id="IPR011041">
    <property type="entry name" value="Quinoprot_gluc/sorb_DH_b-prop"/>
</dbReference>
<evidence type="ECO:0000313" key="3">
    <source>
        <dbReference type="Proteomes" id="UP001500307"/>
    </source>
</evidence>
<sequence length="253" mass="26819">MLMTGACGQPDRRPSATPGPSTLGRAAAGGADHRVRVPVQVPAGLTAAPYDVPRHLNLPAGWSASVYVRAAKPRFMAPTPAGDLLLSQPSRGAVLLIRKCADGTGQASEFLTGLNRPHDIVFADVAGRIWIFVAEADRVVRYPYGTGDRPGPGEVVADGLPDTSIPELRGQYAHVLKNIAVRDGRLYVSIASTCNVCGSDTRSDPQRCACRKSRPYRSSGMSVLVEDAAEAITSADVEVVESVRFGDRLGERA</sequence>
<dbReference type="Gene3D" id="2.120.10.30">
    <property type="entry name" value="TolB, C-terminal domain"/>
    <property type="match status" value="1"/>
</dbReference>
<dbReference type="InterPro" id="IPR011042">
    <property type="entry name" value="6-blade_b-propeller_TolB-like"/>
</dbReference>
<proteinExistence type="predicted"/>